<reference evidence="2" key="2">
    <citation type="submission" date="2025-09" db="UniProtKB">
        <authorList>
            <consortium name="Ensembl"/>
        </authorList>
    </citation>
    <scope>IDENTIFICATION</scope>
</reference>
<reference evidence="2" key="1">
    <citation type="submission" date="2025-08" db="UniProtKB">
        <authorList>
            <consortium name="Ensembl"/>
        </authorList>
    </citation>
    <scope>IDENTIFICATION</scope>
</reference>
<dbReference type="Pfam" id="PF07260">
    <property type="entry name" value="ANKH"/>
    <property type="match status" value="1"/>
</dbReference>
<feature type="region of interest" description="Disordered" evidence="1">
    <location>
        <begin position="33"/>
        <end position="115"/>
    </location>
</feature>
<protein>
    <submittedName>
        <fullName evidence="2">Uncharacterized protein</fullName>
    </submittedName>
</protein>
<dbReference type="GO" id="GO:0016020">
    <property type="term" value="C:membrane"/>
    <property type="evidence" value="ECO:0007669"/>
    <property type="project" value="InterPro"/>
</dbReference>
<feature type="compositionally biased region" description="Low complexity" evidence="1">
    <location>
        <begin position="87"/>
        <end position="110"/>
    </location>
</feature>
<dbReference type="GO" id="GO:0035435">
    <property type="term" value="P:phosphate ion transmembrane transport"/>
    <property type="evidence" value="ECO:0007669"/>
    <property type="project" value="InterPro"/>
</dbReference>
<accession>A0A8C5X141</accession>
<dbReference type="InterPro" id="IPR009887">
    <property type="entry name" value="ANKH"/>
</dbReference>
<dbReference type="OrthoDB" id="10055429at2759"/>
<dbReference type="Ensembl" id="ENSMCST00000002904.1">
    <property type="protein sequence ID" value="ENSMCSP00000002839.1"/>
    <property type="gene ID" value="ENSMCSG00000002094.1"/>
</dbReference>
<name>A0A8C5X141_9PASS</name>
<organism evidence="2 3">
    <name type="scientific">Malurus cyaneus samueli</name>
    <dbReference type="NCBI Taxonomy" id="2593467"/>
    <lineage>
        <taxon>Eukaryota</taxon>
        <taxon>Metazoa</taxon>
        <taxon>Chordata</taxon>
        <taxon>Craniata</taxon>
        <taxon>Vertebrata</taxon>
        <taxon>Euteleostomi</taxon>
        <taxon>Archelosauria</taxon>
        <taxon>Archosauria</taxon>
        <taxon>Dinosauria</taxon>
        <taxon>Saurischia</taxon>
        <taxon>Theropoda</taxon>
        <taxon>Coelurosauria</taxon>
        <taxon>Aves</taxon>
        <taxon>Neognathae</taxon>
        <taxon>Neoaves</taxon>
        <taxon>Telluraves</taxon>
        <taxon>Australaves</taxon>
        <taxon>Passeriformes</taxon>
        <taxon>Meliphagoidea</taxon>
        <taxon>Maluridae</taxon>
        <taxon>Malurus</taxon>
    </lineage>
</organism>
<dbReference type="GO" id="GO:0005315">
    <property type="term" value="F:phosphate transmembrane transporter activity"/>
    <property type="evidence" value="ECO:0007669"/>
    <property type="project" value="InterPro"/>
</dbReference>
<keyword evidence="3" id="KW-1185">Reference proteome</keyword>
<evidence type="ECO:0000313" key="3">
    <source>
        <dbReference type="Proteomes" id="UP000694560"/>
    </source>
</evidence>
<sequence>MVKFPALTNYWPLIRFLVPLGITNIAIDFGEQVRQRSPGNDPFPPALPQRRAGAGHRVPPPRALPLPHGSAPRPEPRRGTAGGARHPAGSRSAPARGGAGFPAGLRAGEPPAAPLAPPVFVRLSTAAVV</sequence>
<dbReference type="AlphaFoldDB" id="A0A8C5X141"/>
<evidence type="ECO:0000313" key="2">
    <source>
        <dbReference type="Ensembl" id="ENSMCSP00000002839.1"/>
    </source>
</evidence>
<evidence type="ECO:0000256" key="1">
    <source>
        <dbReference type="SAM" id="MobiDB-lite"/>
    </source>
</evidence>
<proteinExistence type="predicted"/>
<dbReference type="Proteomes" id="UP000694560">
    <property type="component" value="Unplaced"/>
</dbReference>